<evidence type="ECO:0000256" key="9">
    <source>
        <dbReference type="ARBA" id="ARBA00023121"/>
    </source>
</evidence>
<reference evidence="13 15" key="2">
    <citation type="journal article" date="2013" name="Nature">
        <title>Insights into bilaterian evolution from three spiralian genomes.</title>
        <authorList>
            <person name="Simakov O."/>
            <person name="Marletaz F."/>
            <person name="Cho S.J."/>
            <person name="Edsinger-Gonzales E."/>
            <person name="Havlak P."/>
            <person name="Hellsten U."/>
            <person name="Kuo D.H."/>
            <person name="Larsson T."/>
            <person name="Lv J."/>
            <person name="Arendt D."/>
            <person name="Savage R."/>
            <person name="Osoegawa K."/>
            <person name="de Jong P."/>
            <person name="Grimwood J."/>
            <person name="Chapman J.A."/>
            <person name="Shapiro H."/>
            <person name="Aerts A."/>
            <person name="Otillar R.P."/>
            <person name="Terry A.Y."/>
            <person name="Boore J.L."/>
            <person name="Grigoriev I.V."/>
            <person name="Lindberg D.R."/>
            <person name="Seaver E.C."/>
            <person name="Weisblat D.A."/>
            <person name="Putnam N.H."/>
            <person name="Rokhsar D.S."/>
        </authorList>
    </citation>
    <scope>NUCLEOTIDE SEQUENCE</scope>
</reference>
<dbReference type="InterPro" id="IPR035892">
    <property type="entry name" value="C2_domain_sf"/>
</dbReference>
<protein>
    <submittedName>
        <fullName evidence="13">Extended synaptotagmin-like protein 2a</fullName>
    </submittedName>
</protein>
<dbReference type="GO" id="GO:0016020">
    <property type="term" value="C:membrane"/>
    <property type="evidence" value="ECO:0007669"/>
    <property type="project" value="UniProtKB-SubCell"/>
</dbReference>
<evidence type="ECO:0000256" key="8">
    <source>
        <dbReference type="ARBA" id="ARBA00023055"/>
    </source>
</evidence>
<evidence type="ECO:0000256" key="3">
    <source>
        <dbReference type="ARBA" id="ARBA00022692"/>
    </source>
</evidence>
<keyword evidence="8" id="KW-0445">Lipid transport</keyword>
<evidence type="ECO:0000256" key="4">
    <source>
        <dbReference type="ARBA" id="ARBA00022723"/>
    </source>
</evidence>
<dbReference type="InterPro" id="IPR031468">
    <property type="entry name" value="SMP_LBD"/>
</dbReference>
<keyword evidence="4" id="KW-0479">Metal-binding</keyword>
<keyword evidence="10 11" id="KW-0472">Membrane</keyword>
<dbReference type="Gene3D" id="2.60.40.150">
    <property type="entry name" value="C2 domain"/>
    <property type="match status" value="1"/>
</dbReference>
<evidence type="ECO:0000313" key="14">
    <source>
        <dbReference type="EnsemblMetazoa" id="HelroP180209"/>
    </source>
</evidence>
<dbReference type="EnsemblMetazoa" id="HelroT180209">
    <property type="protein sequence ID" value="HelroP180209"/>
    <property type="gene ID" value="HelroG180209"/>
</dbReference>
<dbReference type="PROSITE" id="PS51847">
    <property type="entry name" value="SMP"/>
    <property type="match status" value="1"/>
</dbReference>
<evidence type="ECO:0000256" key="7">
    <source>
        <dbReference type="ARBA" id="ARBA00022989"/>
    </source>
</evidence>
<evidence type="ECO:0000256" key="11">
    <source>
        <dbReference type="SAM" id="Phobius"/>
    </source>
</evidence>
<dbReference type="OMA" id="WPNRYVY"/>
<feature type="domain" description="SMP-LTD" evidence="12">
    <location>
        <begin position="107"/>
        <end position="285"/>
    </location>
</feature>
<evidence type="ECO:0000259" key="12">
    <source>
        <dbReference type="PROSITE" id="PS51847"/>
    </source>
</evidence>
<dbReference type="GO" id="GO:0006869">
    <property type="term" value="P:lipid transport"/>
    <property type="evidence" value="ECO:0007669"/>
    <property type="project" value="UniProtKB-KW"/>
</dbReference>
<name>T1FFK6_HELRO</name>
<dbReference type="eggNOG" id="KOG1012">
    <property type="taxonomic scope" value="Eukaryota"/>
</dbReference>
<dbReference type="AlphaFoldDB" id="T1FFK6"/>
<reference evidence="15" key="1">
    <citation type="submission" date="2012-12" db="EMBL/GenBank/DDBJ databases">
        <authorList>
            <person name="Hellsten U."/>
            <person name="Grimwood J."/>
            <person name="Chapman J.A."/>
            <person name="Shapiro H."/>
            <person name="Aerts A."/>
            <person name="Otillar R.P."/>
            <person name="Terry A.Y."/>
            <person name="Boore J.L."/>
            <person name="Simakov O."/>
            <person name="Marletaz F."/>
            <person name="Cho S.-J."/>
            <person name="Edsinger-Gonzales E."/>
            <person name="Havlak P."/>
            <person name="Kuo D.-H."/>
            <person name="Larsson T."/>
            <person name="Lv J."/>
            <person name="Arendt D."/>
            <person name="Savage R."/>
            <person name="Osoegawa K."/>
            <person name="de Jong P."/>
            <person name="Lindberg D.R."/>
            <person name="Seaver E.C."/>
            <person name="Weisblat D.A."/>
            <person name="Putnam N.H."/>
            <person name="Grigoriev I.V."/>
            <person name="Rokhsar D.S."/>
        </authorList>
    </citation>
    <scope>NUCLEOTIDE SEQUENCE</scope>
</reference>
<evidence type="ECO:0000256" key="1">
    <source>
        <dbReference type="ARBA" id="ARBA00004370"/>
    </source>
</evidence>
<keyword evidence="6" id="KW-0106">Calcium</keyword>
<evidence type="ECO:0000313" key="13">
    <source>
        <dbReference type="EMBL" id="ESN94049.1"/>
    </source>
</evidence>
<evidence type="ECO:0000256" key="6">
    <source>
        <dbReference type="ARBA" id="ARBA00022837"/>
    </source>
</evidence>
<dbReference type="Pfam" id="PF17047">
    <property type="entry name" value="SMP_LBD"/>
    <property type="match status" value="1"/>
</dbReference>
<dbReference type="InParanoid" id="T1FFK6"/>
<dbReference type="HOGENOM" id="CLU_059082_0_0_1"/>
<dbReference type="GeneID" id="20207605"/>
<gene>
    <name evidence="14" type="primary">20207605</name>
    <name evidence="13" type="synonym">Esyt2a</name>
    <name evidence="13" type="ORF">HELRODRAFT_180209</name>
</gene>
<accession>T1FFK6</accession>
<dbReference type="EMBL" id="KB097572">
    <property type="protein sequence ID" value="ESN94049.1"/>
    <property type="molecule type" value="Genomic_DNA"/>
</dbReference>
<keyword evidence="2" id="KW-0813">Transport</keyword>
<sequence>MSAVDDYHTLLLAKREKLNKGNDGSLISLILKGFKTTGIAIAVWCWGYLGMSVAWIFVLLFFHIVSEEVTKQIKSKRRYALQAMCSEKGAILSRVDKSHASWIYFPEVERAEWLNKMVKQLWPVIAEYVENLIVTTIQDSIQGYMPANLGVFKFNNVDMGDIPIRIEGVKVYTDVNKQDEIIVDVNVRYAGDANIKCTVKGINFGIKSLRIYGNLRCVINPLISDVPIIGGLTVFFLNCPEVTFDMTAAANILDLPVIKKTIKDIVCNVLSDLCVLPRRIPIALHGSVDSTMIKYPPPEGLVIIHMVECKALKSADINIIGKGKSDPYCTIGG</sequence>
<organism evidence="14 15">
    <name type="scientific">Helobdella robusta</name>
    <name type="common">Californian leech</name>
    <dbReference type="NCBI Taxonomy" id="6412"/>
    <lineage>
        <taxon>Eukaryota</taxon>
        <taxon>Metazoa</taxon>
        <taxon>Spiralia</taxon>
        <taxon>Lophotrochozoa</taxon>
        <taxon>Annelida</taxon>
        <taxon>Clitellata</taxon>
        <taxon>Hirudinea</taxon>
        <taxon>Rhynchobdellida</taxon>
        <taxon>Glossiphoniidae</taxon>
        <taxon>Helobdella</taxon>
    </lineage>
</organism>
<dbReference type="RefSeq" id="XP_009027789.1">
    <property type="nucleotide sequence ID" value="XM_009029541.1"/>
</dbReference>
<dbReference type="STRING" id="6412.T1FFK6"/>
<evidence type="ECO:0000313" key="15">
    <source>
        <dbReference type="Proteomes" id="UP000015101"/>
    </source>
</evidence>
<evidence type="ECO:0000256" key="10">
    <source>
        <dbReference type="ARBA" id="ARBA00023136"/>
    </source>
</evidence>
<keyword evidence="9" id="KW-0446">Lipid-binding</keyword>
<evidence type="ECO:0000256" key="2">
    <source>
        <dbReference type="ARBA" id="ARBA00022448"/>
    </source>
</evidence>
<keyword evidence="5" id="KW-0677">Repeat</keyword>
<dbReference type="CDD" id="cd21670">
    <property type="entry name" value="SMP_ESyt"/>
    <property type="match status" value="1"/>
</dbReference>
<reference evidence="14" key="3">
    <citation type="submission" date="2015-06" db="UniProtKB">
        <authorList>
            <consortium name="EnsemblMetazoa"/>
        </authorList>
    </citation>
    <scope>IDENTIFICATION</scope>
</reference>
<dbReference type="InterPro" id="IPR051634">
    <property type="entry name" value="Extended_Synaptotagmin"/>
</dbReference>
<comment type="subcellular location">
    <subcellularLocation>
        <location evidence="1">Membrane</location>
    </subcellularLocation>
</comment>
<proteinExistence type="predicted"/>
<dbReference type="OrthoDB" id="1029639at2759"/>
<dbReference type="PANTHER" id="PTHR45761:SF1">
    <property type="entry name" value="EXTENDED SYNAPTOTAGMIN-LIKE PROTEIN 2, ISOFORM C"/>
    <property type="match status" value="1"/>
</dbReference>
<dbReference type="InterPro" id="IPR039010">
    <property type="entry name" value="Synaptotagmin_SMP"/>
</dbReference>
<dbReference type="EMBL" id="AMQM01007128">
    <property type="status" value="NOT_ANNOTATED_CDS"/>
    <property type="molecule type" value="Genomic_DNA"/>
</dbReference>
<dbReference type="GO" id="GO:0046872">
    <property type="term" value="F:metal ion binding"/>
    <property type="evidence" value="ECO:0007669"/>
    <property type="project" value="UniProtKB-KW"/>
</dbReference>
<dbReference type="PANTHER" id="PTHR45761">
    <property type="entry name" value="EXTENDED SYNAPTOTAGMIN-LIKE PROTEIN 2, ISOFORM C"/>
    <property type="match status" value="1"/>
</dbReference>
<dbReference type="KEGG" id="hro:HELRODRAFT_180209"/>
<dbReference type="Proteomes" id="UP000015101">
    <property type="component" value="Unassembled WGS sequence"/>
</dbReference>
<evidence type="ECO:0000256" key="5">
    <source>
        <dbReference type="ARBA" id="ARBA00022737"/>
    </source>
</evidence>
<dbReference type="GO" id="GO:0008289">
    <property type="term" value="F:lipid binding"/>
    <property type="evidence" value="ECO:0007669"/>
    <property type="project" value="UniProtKB-KW"/>
</dbReference>
<keyword evidence="3 11" id="KW-0812">Transmembrane</keyword>
<feature type="transmembrane region" description="Helical" evidence="11">
    <location>
        <begin position="39"/>
        <end position="65"/>
    </location>
</feature>
<dbReference type="CTD" id="570012"/>
<keyword evidence="7 11" id="KW-1133">Transmembrane helix</keyword>
<keyword evidence="15" id="KW-1185">Reference proteome</keyword>